<evidence type="ECO:0000256" key="2">
    <source>
        <dbReference type="ARBA" id="ARBA00022679"/>
    </source>
</evidence>
<evidence type="ECO:0000313" key="7">
    <source>
        <dbReference type="Proteomes" id="UP000838672"/>
    </source>
</evidence>
<dbReference type="EC" id="2.6.1.85" evidence="1"/>
<keyword evidence="6" id="KW-0032">Aminotransferase</keyword>
<keyword evidence="2 6" id="KW-0808">Transferase</keyword>
<dbReference type="Pfam" id="PF00425">
    <property type="entry name" value="Chorismate_bind"/>
    <property type="match status" value="1"/>
</dbReference>
<dbReference type="EMBL" id="CAKLDI010000001">
    <property type="protein sequence ID" value="CAH0533803.1"/>
    <property type="molecule type" value="Genomic_DNA"/>
</dbReference>
<dbReference type="InterPro" id="IPR019999">
    <property type="entry name" value="Anth_synth_I-like"/>
</dbReference>
<dbReference type="Gene3D" id="3.60.120.10">
    <property type="entry name" value="Anthranilate synthase"/>
    <property type="match status" value="1"/>
</dbReference>
<feature type="domain" description="Anthranilate synthase component I N-terminal" evidence="5">
    <location>
        <begin position="19"/>
        <end position="154"/>
    </location>
</feature>
<dbReference type="GO" id="GO:0046820">
    <property type="term" value="F:4-amino-4-deoxychorismate synthase activity"/>
    <property type="evidence" value="ECO:0007669"/>
    <property type="project" value="UniProtKB-EC"/>
</dbReference>
<accession>A0ABN8DVC6</accession>
<dbReference type="RefSeq" id="WP_237466221.1">
    <property type="nucleotide sequence ID" value="NZ_CAKLDI010000001.1"/>
</dbReference>
<keyword evidence="7" id="KW-1185">Reference proteome</keyword>
<dbReference type="InterPro" id="IPR006805">
    <property type="entry name" value="Anth_synth_I_N"/>
</dbReference>
<dbReference type="Pfam" id="PF04715">
    <property type="entry name" value="Anth_synt_I_N"/>
    <property type="match status" value="1"/>
</dbReference>
<protein>
    <recommendedName>
        <fullName evidence="1">aminodeoxychorismate synthase</fullName>
        <ecNumber evidence="1">2.6.1.85</ecNumber>
    </recommendedName>
</protein>
<dbReference type="Proteomes" id="UP000838672">
    <property type="component" value="Unassembled WGS sequence"/>
</dbReference>
<name>A0ABN8DVC6_9VIBR</name>
<dbReference type="PANTHER" id="PTHR11236:SF50">
    <property type="entry name" value="AMINODEOXYCHORISMATE SYNTHASE COMPONENT 1"/>
    <property type="match status" value="1"/>
</dbReference>
<evidence type="ECO:0000313" key="6">
    <source>
        <dbReference type="EMBL" id="CAH0533803.1"/>
    </source>
</evidence>
<gene>
    <name evidence="6" type="primary">pabB</name>
    <name evidence="6" type="ORF">VST7929_01678</name>
</gene>
<dbReference type="InterPro" id="IPR015890">
    <property type="entry name" value="Chorismate_C"/>
</dbReference>
<dbReference type="PANTHER" id="PTHR11236">
    <property type="entry name" value="AMINOBENZOATE/ANTHRANILATE SYNTHASE"/>
    <property type="match status" value="1"/>
</dbReference>
<feature type="domain" description="Chorismate-utilising enzyme C-terminal" evidence="4">
    <location>
        <begin position="189"/>
        <end position="442"/>
    </location>
</feature>
<evidence type="ECO:0000259" key="5">
    <source>
        <dbReference type="Pfam" id="PF04715"/>
    </source>
</evidence>
<organism evidence="6 7">
    <name type="scientific">Vibrio stylophorae</name>
    <dbReference type="NCBI Taxonomy" id="659351"/>
    <lineage>
        <taxon>Bacteria</taxon>
        <taxon>Pseudomonadati</taxon>
        <taxon>Pseudomonadota</taxon>
        <taxon>Gammaproteobacteria</taxon>
        <taxon>Vibrionales</taxon>
        <taxon>Vibrionaceae</taxon>
        <taxon>Vibrio</taxon>
    </lineage>
</organism>
<dbReference type="InterPro" id="IPR005802">
    <property type="entry name" value="ADC_synth_comp_1"/>
</dbReference>
<evidence type="ECO:0000259" key="4">
    <source>
        <dbReference type="Pfam" id="PF00425"/>
    </source>
</evidence>
<sequence length="490" mass="54581">MSLQLLSLPYTPDAAHRFFAPIAHCPYAMLLDSAHANHVNSRFDILVADPLLVHQYQDGTNQLRFRDGRIETQTGCPFALLEQLQSQYLPPLDAPQWADLPFIGGALGFWSYDLGRAVETLPSLATNDSQLPQMVVGLYDWALLVDHQQQQVFLISPEPNARLTWLNTQQASKSANFALTSDWQAAITKTQYQQAFAKIQDWIQAGDCYEINFAQRFQATYQGDEWQAYQALVRENGAPFSAFLRFDDYAFLSVSPERFLWLDGDFIETKPIKGTRPRHADPTQDAAIAKALQQAPKDRAENVMIVDLLRNDMGRVATPGSVQVPSLFAIESFPAVHHLVSTVTATLAPQYSACDLLKACFPGGSITGAPKVRAMEIIETLESHRRQIYCGSIGYISRHGKMDTNIAIRTLSASHGQLHAWAGGAIVADSDVNEEYQETLDKLSRILPTLSAYQMQPQIQQPIQPQGQYKSEKSATIHPSTDSVQSPHHN</sequence>
<dbReference type="SUPFAM" id="SSF56322">
    <property type="entry name" value="ADC synthase"/>
    <property type="match status" value="1"/>
</dbReference>
<dbReference type="PRINTS" id="PR00095">
    <property type="entry name" value="ANTSNTHASEI"/>
</dbReference>
<feature type="compositionally biased region" description="Polar residues" evidence="3">
    <location>
        <begin position="477"/>
        <end position="490"/>
    </location>
</feature>
<dbReference type="InterPro" id="IPR005801">
    <property type="entry name" value="ADC_synthase"/>
</dbReference>
<proteinExistence type="predicted"/>
<evidence type="ECO:0000256" key="3">
    <source>
        <dbReference type="SAM" id="MobiDB-lite"/>
    </source>
</evidence>
<feature type="region of interest" description="Disordered" evidence="3">
    <location>
        <begin position="460"/>
        <end position="490"/>
    </location>
</feature>
<evidence type="ECO:0000256" key="1">
    <source>
        <dbReference type="ARBA" id="ARBA00013139"/>
    </source>
</evidence>
<dbReference type="NCBIfam" id="TIGR00553">
    <property type="entry name" value="pabB"/>
    <property type="match status" value="1"/>
</dbReference>
<reference evidence="6" key="1">
    <citation type="submission" date="2021-11" db="EMBL/GenBank/DDBJ databases">
        <authorList>
            <person name="Rodrigo-Torres L."/>
            <person name="Arahal R. D."/>
            <person name="Lucena T."/>
        </authorList>
    </citation>
    <scope>NUCLEOTIDE SEQUENCE</scope>
    <source>
        <strain evidence="6">CECT 7929</strain>
    </source>
</reference>
<comment type="caution">
    <text evidence="6">The sequence shown here is derived from an EMBL/GenBank/DDBJ whole genome shotgun (WGS) entry which is preliminary data.</text>
</comment>